<sequence length="334" mass="36912">MLSIVHRILSCPVSRVGERLVVVPVSKISEELTLSEETVETVLFMMLSLDRDVLSACHGISPTGYKVIRTSAAVSEADVMQKAGKRKRGEAQAPGVGSTLAQLNVLDDVFEMFLKNKRIECVVTAANGLNMSLHDLDFRMNDLCDTGFVALQRLSPGYVISVGKKFVEAATPLGQQQLASRLWNLHNTRIENLVKSLALTFGVLQRPTHDGVEFGLQYSPSIVPDSLPTQYREAMCWTPPVRSVTKVEAVMIVNDFVEKNRPRINNTYEAARALLGVLPKNLAGRGKYSGEIPLAMCWYVSSPFFGLLREFDMQWILKLLSPHNLDGNVSTSSS</sequence>
<dbReference type="AlphaFoldDB" id="G0UNV6"/>
<dbReference type="EMBL" id="HE575319">
    <property type="protein sequence ID" value="CCC91067.1"/>
    <property type="molecule type" value="Genomic_DNA"/>
</dbReference>
<organism evidence="1">
    <name type="scientific">Trypanosoma congolense (strain IL3000)</name>
    <dbReference type="NCBI Taxonomy" id="1068625"/>
    <lineage>
        <taxon>Eukaryota</taxon>
        <taxon>Discoba</taxon>
        <taxon>Euglenozoa</taxon>
        <taxon>Kinetoplastea</taxon>
        <taxon>Metakinetoplastina</taxon>
        <taxon>Trypanosomatida</taxon>
        <taxon>Trypanosomatidae</taxon>
        <taxon>Trypanosoma</taxon>
        <taxon>Nannomonas</taxon>
    </lineage>
</organism>
<accession>G0UNV6</accession>
<protein>
    <submittedName>
        <fullName evidence="1">Uncharacterized protein TCIL3000_6_3170</fullName>
    </submittedName>
</protein>
<evidence type="ECO:0000313" key="1">
    <source>
        <dbReference type="EMBL" id="CCC91067.1"/>
    </source>
</evidence>
<name>G0UNV6_TRYCI</name>
<reference evidence="1" key="1">
    <citation type="journal article" date="2012" name="Proc. Natl. Acad. Sci. U.S.A.">
        <title>Antigenic diversity is generated by distinct evolutionary mechanisms in African trypanosome species.</title>
        <authorList>
            <person name="Jackson A.P."/>
            <person name="Berry A."/>
            <person name="Aslett M."/>
            <person name="Allison H.C."/>
            <person name="Burton P."/>
            <person name="Vavrova-Anderson J."/>
            <person name="Brown R."/>
            <person name="Browne H."/>
            <person name="Corton N."/>
            <person name="Hauser H."/>
            <person name="Gamble J."/>
            <person name="Gilderthorp R."/>
            <person name="Marcello L."/>
            <person name="McQuillan J."/>
            <person name="Otto T.D."/>
            <person name="Quail M.A."/>
            <person name="Sanders M.J."/>
            <person name="van Tonder A."/>
            <person name="Ginger M.L."/>
            <person name="Field M.C."/>
            <person name="Barry J.D."/>
            <person name="Hertz-Fowler C."/>
            <person name="Berriman M."/>
        </authorList>
    </citation>
    <scope>NUCLEOTIDE SEQUENCE</scope>
    <source>
        <strain evidence="1">IL3000</strain>
    </source>
</reference>
<dbReference type="VEuPathDB" id="TriTrypDB:TcIL3000_6_3170"/>
<proteinExistence type="predicted"/>
<gene>
    <name evidence="1" type="ORF">TCIL3000_6_3170</name>
</gene>